<keyword evidence="2" id="KW-1133">Transmembrane helix</keyword>
<dbReference type="SUPFAM" id="SSF74653">
    <property type="entry name" value="TolA/TonB C-terminal domain"/>
    <property type="match status" value="1"/>
</dbReference>
<reference evidence="4 5" key="1">
    <citation type="submission" date="2016-10" db="EMBL/GenBank/DDBJ databases">
        <authorList>
            <person name="de Groot N.N."/>
        </authorList>
    </citation>
    <scope>NUCLEOTIDE SEQUENCE [LARGE SCALE GENOMIC DNA]</scope>
    <source>
        <strain evidence="4 5">DSM 18180</strain>
    </source>
</reference>
<keyword evidence="2" id="KW-0812">Transmembrane</keyword>
<evidence type="ECO:0000313" key="4">
    <source>
        <dbReference type="EMBL" id="SFZ90781.1"/>
    </source>
</evidence>
<evidence type="ECO:0000256" key="2">
    <source>
        <dbReference type="SAM" id="Phobius"/>
    </source>
</evidence>
<dbReference type="OrthoDB" id="1522859at2"/>
<feature type="region of interest" description="Disordered" evidence="1">
    <location>
        <begin position="1"/>
        <end position="24"/>
    </location>
</feature>
<dbReference type="Pfam" id="PF03544">
    <property type="entry name" value="TonB_C"/>
    <property type="match status" value="1"/>
</dbReference>
<dbReference type="InterPro" id="IPR037682">
    <property type="entry name" value="TonB_C"/>
</dbReference>
<feature type="domain" description="TonB C-terminal" evidence="3">
    <location>
        <begin position="202"/>
        <end position="262"/>
    </location>
</feature>
<dbReference type="EMBL" id="FPKV01000001">
    <property type="protein sequence ID" value="SFZ90781.1"/>
    <property type="molecule type" value="Genomic_DNA"/>
</dbReference>
<keyword evidence="2" id="KW-0472">Membrane</keyword>
<keyword evidence="5" id="KW-1185">Reference proteome</keyword>
<evidence type="ECO:0000313" key="5">
    <source>
        <dbReference type="Proteomes" id="UP000182544"/>
    </source>
</evidence>
<feature type="transmembrane region" description="Helical" evidence="2">
    <location>
        <begin position="34"/>
        <end position="51"/>
    </location>
</feature>
<sequence length="264" mass="29897">MSNLKKTHETIRQNGETVKKSQKHEANLQKNSTLYFQIGLIVCLLAAYGLLEMKFETTIPKLVEVIPSDGPIEISIENFKVYEEPLPKSEPEIQKKTVLIDKIKEVDNDYEIKKALEIITSDQNTSPDAPIDPSQVSVIDMPDDETNVPYNFIQNVPIYPGCEKAKGNDERKKCMSEKITKLIQRKFNSDIASDYGLSGRQKIDVQFTIDKTGHVNNIKTRAPHPKLQDEAVRVINMLPEMTPGKQNDKNVGVIYTLPIVFQVQ</sequence>
<organism evidence="4 5">
    <name type="scientific">Flaviramulus basaltis</name>
    <dbReference type="NCBI Taxonomy" id="369401"/>
    <lineage>
        <taxon>Bacteria</taxon>
        <taxon>Pseudomonadati</taxon>
        <taxon>Bacteroidota</taxon>
        <taxon>Flavobacteriia</taxon>
        <taxon>Flavobacteriales</taxon>
        <taxon>Flavobacteriaceae</taxon>
        <taxon>Flaviramulus</taxon>
    </lineage>
</organism>
<name>A0A1K2IEC6_9FLAO</name>
<dbReference type="AlphaFoldDB" id="A0A1K2IEC6"/>
<dbReference type="Proteomes" id="UP000182544">
    <property type="component" value="Unassembled WGS sequence"/>
</dbReference>
<dbReference type="RefSeq" id="WP_084647866.1">
    <property type="nucleotide sequence ID" value="NZ_FPKV01000001.1"/>
</dbReference>
<evidence type="ECO:0000259" key="3">
    <source>
        <dbReference type="Pfam" id="PF03544"/>
    </source>
</evidence>
<dbReference type="Gene3D" id="3.30.1150.10">
    <property type="match status" value="1"/>
</dbReference>
<gene>
    <name evidence="4" type="ORF">SAMN05428642_1011135</name>
</gene>
<evidence type="ECO:0000256" key="1">
    <source>
        <dbReference type="SAM" id="MobiDB-lite"/>
    </source>
</evidence>
<protein>
    <submittedName>
        <fullName evidence="4">Protein TonB</fullName>
    </submittedName>
</protein>
<dbReference type="GO" id="GO:0055085">
    <property type="term" value="P:transmembrane transport"/>
    <property type="evidence" value="ECO:0007669"/>
    <property type="project" value="InterPro"/>
</dbReference>
<accession>A0A1K2IEC6</accession>
<proteinExistence type="predicted"/>
<dbReference type="STRING" id="369401.SAMN05428642_1011135"/>